<reference evidence="2" key="1">
    <citation type="submission" date="2016-10" db="EMBL/GenBank/DDBJ databases">
        <authorList>
            <person name="Varghese N."/>
            <person name="Submissions S."/>
        </authorList>
    </citation>
    <scope>NUCLEOTIDE SEQUENCE [LARGE SCALE GENOMIC DNA]</scope>
    <source>
        <strain evidence="2">DSM 26894</strain>
    </source>
</reference>
<dbReference type="EMBL" id="FOZW01000015">
    <property type="protein sequence ID" value="SFT21758.1"/>
    <property type="molecule type" value="Genomic_DNA"/>
</dbReference>
<dbReference type="RefSeq" id="WP_092430615.1">
    <property type="nucleotide sequence ID" value="NZ_FNCL01000021.1"/>
</dbReference>
<proteinExistence type="predicted"/>
<sequence length="87" mass="9257">MSTVTSKILATINAPYSAGVSAWELAQCISSLDAMKKAYGPTFSFFTEVEAEAQHAFVEEMHLDANAVKAVAQHLATKVPFPIALAA</sequence>
<organism evidence="1 2">
    <name type="scientific">Alloyangia pacifica</name>
    <dbReference type="NCBI Taxonomy" id="311180"/>
    <lineage>
        <taxon>Bacteria</taxon>
        <taxon>Pseudomonadati</taxon>
        <taxon>Pseudomonadota</taxon>
        <taxon>Alphaproteobacteria</taxon>
        <taxon>Rhodobacterales</taxon>
        <taxon>Roseobacteraceae</taxon>
        <taxon>Alloyangia</taxon>
    </lineage>
</organism>
<dbReference type="AlphaFoldDB" id="A0A1I6W6X4"/>
<evidence type="ECO:0000313" key="2">
    <source>
        <dbReference type="Proteomes" id="UP000199392"/>
    </source>
</evidence>
<keyword evidence="2" id="KW-1185">Reference proteome</keyword>
<gene>
    <name evidence="1" type="ORF">SAMN04488050_115107</name>
</gene>
<accession>A0A1I6W6X4</accession>
<evidence type="ECO:0000313" key="1">
    <source>
        <dbReference type="EMBL" id="SFT21758.1"/>
    </source>
</evidence>
<dbReference type="OrthoDB" id="7474776at2"/>
<protein>
    <submittedName>
        <fullName evidence="1">Uncharacterized protein</fullName>
    </submittedName>
</protein>
<dbReference type="Proteomes" id="UP000199392">
    <property type="component" value="Unassembled WGS sequence"/>
</dbReference>
<name>A0A1I6W6X4_9RHOB</name>